<protein>
    <submittedName>
        <fullName evidence="1">Uncharacterized protein</fullName>
    </submittedName>
</protein>
<dbReference type="AlphaFoldDB" id="A0A8H5KM05"/>
<gene>
    <name evidence="1" type="ORF">FPCIR_13614</name>
</gene>
<name>A0A8H5KM05_9HYPO</name>
<keyword evidence="2" id="KW-1185">Reference proteome</keyword>
<evidence type="ECO:0000313" key="2">
    <source>
        <dbReference type="Proteomes" id="UP000546213"/>
    </source>
</evidence>
<evidence type="ECO:0000313" key="1">
    <source>
        <dbReference type="EMBL" id="KAF5574385.1"/>
    </source>
</evidence>
<dbReference type="Proteomes" id="UP000546213">
    <property type="component" value="Unassembled WGS sequence"/>
</dbReference>
<organism evidence="1 2">
    <name type="scientific">Fusarium pseudocircinatum</name>
    <dbReference type="NCBI Taxonomy" id="56676"/>
    <lineage>
        <taxon>Eukaryota</taxon>
        <taxon>Fungi</taxon>
        <taxon>Dikarya</taxon>
        <taxon>Ascomycota</taxon>
        <taxon>Pezizomycotina</taxon>
        <taxon>Sordariomycetes</taxon>
        <taxon>Hypocreomycetidae</taxon>
        <taxon>Hypocreales</taxon>
        <taxon>Nectriaceae</taxon>
        <taxon>Fusarium</taxon>
        <taxon>Fusarium fujikuroi species complex</taxon>
    </lineage>
</organism>
<reference evidence="1 2" key="1">
    <citation type="submission" date="2020-05" db="EMBL/GenBank/DDBJ databases">
        <title>Identification and distribution of gene clusters putatively required for synthesis of sphingolipid metabolism inhibitors in phylogenetically diverse species of the filamentous fungus Fusarium.</title>
        <authorList>
            <person name="Kim H.-S."/>
            <person name="Busman M."/>
            <person name="Brown D.W."/>
            <person name="Divon H."/>
            <person name="Uhlig S."/>
            <person name="Proctor R.H."/>
        </authorList>
    </citation>
    <scope>NUCLEOTIDE SEQUENCE [LARGE SCALE GENOMIC DNA]</scope>
    <source>
        <strain evidence="1 2">NRRL 36939</strain>
    </source>
</reference>
<dbReference type="OrthoDB" id="5424209at2759"/>
<sequence>MCDTTASSPPPLARIASSRPFPPDGYVSEWYPCTNHAIKDAWNDPQSPLRQQIIEALGDINWISIDVIRSGYAESYEALDDRSICPVTISVDVKVGSTTPEQGQAAVLRCKKVLDEFDFSDVEVNISEARRWGAFCD</sequence>
<proteinExistence type="predicted"/>
<comment type="caution">
    <text evidence="1">The sequence shown here is derived from an EMBL/GenBank/DDBJ whole genome shotgun (WGS) entry which is preliminary data.</text>
</comment>
<dbReference type="EMBL" id="JAAOAS010000527">
    <property type="protein sequence ID" value="KAF5574385.1"/>
    <property type="molecule type" value="Genomic_DNA"/>
</dbReference>
<accession>A0A8H5KM05</accession>